<dbReference type="EMBL" id="UINC01043921">
    <property type="protein sequence ID" value="SVB48643.1"/>
    <property type="molecule type" value="Genomic_DNA"/>
</dbReference>
<organism evidence="1">
    <name type="scientific">marine metagenome</name>
    <dbReference type="NCBI Taxonomy" id="408172"/>
    <lineage>
        <taxon>unclassified sequences</taxon>
        <taxon>metagenomes</taxon>
        <taxon>ecological metagenomes</taxon>
    </lineage>
</organism>
<protein>
    <submittedName>
        <fullName evidence="1">Uncharacterized protein</fullName>
    </submittedName>
</protein>
<reference evidence="1" key="1">
    <citation type="submission" date="2018-05" db="EMBL/GenBank/DDBJ databases">
        <authorList>
            <person name="Lanie J.A."/>
            <person name="Ng W.-L."/>
            <person name="Kazmierczak K.M."/>
            <person name="Andrzejewski T.M."/>
            <person name="Davidsen T.M."/>
            <person name="Wayne K.J."/>
            <person name="Tettelin H."/>
            <person name="Glass J.I."/>
            <person name="Rusch D."/>
            <person name="Podicherti R."/>
            <person name="Tsui H.-C.T."/>
            <person name="Winkler M.E."/>
        </authorList>
    </citation>
    <scope>NUCLEOTIDE SEQUENCE</scope>
</reference>
<feature type="non-terminal residue" evidence="1">
    <location>
        <position position="1"/>
    </location>
</feature>
<accession>A0A382EF96</accession>
<sequence>YLLRRWIQARNVCKDQMKAHQIARRTPPVSHGNLRYTFELTADSVLISTRSTIRVAEERVSVMFTMADKGFFNDF</sequence>
<name>A0A382EF96_9ZZZZ</name>
<gene>
    <name evidence="1" type="ORF">METZ01_LOCUS201497</name>
</gene>
<evidence type="ECO:0000313" key="1">
    <source>
        <dbReference type="EMBL" id="SVB48643.1"/>
    </source>
</evidence>
<proteinExistence type="predicted"/>
<dbReference type="AlphaFoldDB" id="A0A382EF96"/>